<dbReference type="Proteomes" id="UP000610303">
    <property type="component" value="Unassembled WGS sequence"/>
</dbReference>
<keyword evidence="2" id="KW-0812">Transmembrane</keyword>
<keyword evidence="2" id="KW-0472">Membrane</keyword>
<feature type="transmembrane region" description="Helical" evidence="2">
    <location>
        <begin position="151"/>
        <end position="171"/>
    </location>
</feature>
<keyword evidence="4" id="KW-1185">Reference proteome</keyword>
<evidence type="ECO:0000256" key="1">
    <source>
        <dbReference type="SAM" id="MobiDB-lite"/>
    </source>
</evidence>
<feature type="transmembrane region" description="Helical" evidence="2">
    <location>
        <begin position="127"/>
        <end position="145"/>
    </location>
</feature>
<accession>A0A918F7Y2</accession>
<feature type="transmembrane region" description="Helical" evidence="2">
    <location>
        <begin position="37"/>
        <end position="57"/>
    </location>
</feature>
<evidence type="ECO:0000313" key="3">
    <source>
        <dbReference type="EMBL" id="GGR17608.1"/>
    </source>
</evidence>
<feature type="region of interest" description="Disordered" evidence="1">
    <location>
        <begin position="178"/>
        <end position="197"/>
    </location>
</feature>
<reference evidence="3" key="1">
    <citation type="journal article" date="2014" name="Int. J. Syst. Evol. Microbiol.">
        <title>Complete genome sequence of Corynebacterium casei LMG S-19264T (=DSM 44701T), isolated from a smear-ripened cheese.</title>
        <authorList>
            <consortium name="US DOE Joint Genome Institute (JGI-PGF)"/>
            <person name="Walter F."/>
            <person name="Albersmeier A."/>
            <person name="Kalinowski J."/>
            <person name="Ruckert C."/>
        </authorList>
    </citation>
    <scope>NUCLEOTIDE SEQUENCE</scope>
    <source>
        <strain evidence="3">JCM 3346</strain>
    </source>
</reference>
<proteinExistence type="predicted"/>
<protein>
    <recommendedName>
        <fullName evidence="5">DUF308 domain-containing protein</fullName>
    </recommendedName>
</protein>
<evidence type="ECO:0008006" key="5">
    <source>
        <dbReference type="Google" id="ProtNLM"/>
    </source>
</evidence>
<name>A0A918F7Y2_AGRME</name>
<keyword evidence="2" id="KW-1133">Transmembrane helix</keyword>
<dbReference type="EMBL" id="BMRJ01000001">
    <property type="protein sequence ID" value="GGR17608.1"/>
    <property type="molecule type" value="Genomic_DNA"/>
</dbReference>
<dbReference type="RefSeq" id="WP_189084003.1">
    <property type="nucleotide sequence ID" value="NZ_BMRJ01000001.1"/>
</dbReference>
<feature type="transmembrane region" description="Helical" evidence="2">
    <location>
        <begin position="12"/>
        <end position="31"/>
    </location>
</feature>
<organism evidence="3 4">
    <name type="scientific">Agromyces mediolanus</name>
    <name type="common">Corynebacterium mediolanum</name>
    <dbReference type="NCBI Taxonomy" id="41986"/>
    <lineage>
        <taxon>Bacteria</taxon>
        <taxon>Bacillati</taxon>
        <taxon>Actinomycetota</taxon>
        <taxon>Actinomycetes</taxon>
        <taxon>Micrococcales</taxon>
        <taxon>Microbacteriaceae</taxon>
        <taxon>Agromyces</taxon>
    </lineage>
</organism>
<comment type="caution">
    <text evidence="3">The sequence shown here is derived from an EMBL/GenBank/DDBJ whole genome shotgun (WGS) entry which is preliminary data.</text>
</comment>
<feature type="transmembrane region" description="Helical" evidence="2">
    <location>
        <begin position="94"/>
        <end position="115"/>
    </location>
</feature>
<evidence type="ECO:0000256" key="2">
    <source>
        <dbReference type="SAM" id="Phobius"/>
    </source>
</evidence>
<feature type="transmembrane region" description="Helical" evidence="2">
    <location>
        <begin position="69"/>
        <end position="88"/>
    </location>
</feature>
<sequence length="197" mass="19840">MTAASARAQDWAVPVVRGALALAATAAITFSQDHSPAMGLLVFGIWAVVAGVVVGALSLRFVADRPTRTVTLVSAIVTAVAGLLALTLPAGLPFFLTLVSAWAAITGFLELYLGLRGRGKDAGARDRLAAGVFTAVLAVLFVLLPPDSVTAVGFFGAYLAILGVSLVIGGLSQKWAAAPGRGETPAAGAATPGTEQS</sequence>
<gene>
    <name evidence="3" type="ORF">GCM10010196_08220</name>
</gene>
<dbReference type="AlphaFoldDB" id="A0A918F7Y2"/>
<evidence type="ECO:0000313" key="4">
    <source>
        <dbReference type="Proteomes" id="UP000610303"/>
    </source>
</evidence>
<reference evidence="3" key="2">
    <citation type="submission" date="2020-09" db="EMBL/GenBank/DDBJ databases">
        <authorList>
            <person name="Sun Q."/>
            <person name="Ohkuma M."/>
        </authorList>
    </citation>
    <scope>NUCLEOTIDE SEQUENCE</scope>
    <source>
        <strain evidence="3">JCM 3346</strain>
    </source>
</reference>